<dbReference type="Proteomes" id="UP001286313">
    <property type="component" value="Unassembled WGS sequence"/>
</dbReference>
<dbReference type="GO" id="GO:0016197">
    <property type="term" value="P:endosomal transport"/>
    <property type="evidence" value="ECO:0007669"/>
    <property type="project" value="TreeGrafter"/>
</dbReference>
<dbReference type="GO" id="GO:0005794">
    <property type="term" value="C:Golgi apparatus"/>
    <property type="evidence" value="ECO:0007669"/>
    <property type="project" value="TreeGrafter"/>
</dbReference>
<dbReference type="GO" id="GO:0005789">
    <property type="term" value="C:endoplasmic reticulum membrane"/>
    <property type="evidence" value="ECO:0007669"/>
    <property type="project" value="TreeGrafter"/>
</dbReference>
<protein>
    <submittedName>
        <fullName evidence="1">Uncharacterized protein</fullName>
    </submittedName>
</protein>
<evidence type="ECO:0000313" key="1">
    <source>
        <dbReference type="EMBL" id="KAK3890398.1"/>
    </source>
</evidence>
<dbReference type="AlphaFoldDB" id="A0AAE1GC73"/>
<dbReference type="InterPro" id="IPR053202">
    <property type="entry name" value="EGF_Rcpt_Signaling_Reg"/>
</dbReference>
<dbReference type="Gene3D" id="3.40.50.150">
    <property type="entry name" value="Vaccinia Virus protein VP39"/>
    <property type="match status" value="1"/>
</dbReference>
<gene>
    <name evidence="1" type="ORF">Pcinc_005651</name>
</gene>
<reference evidence="1" key="1">
    <citation type="submission" date="2023-10" db="EMBL/GenBank/DDBJ databases">
        <title>Genome assemblies of two species of porcelain crab, Petrolisthes cinctipes and Petrolisthes manimaculis (Anomura: Porcellanidae).</title>
        <authorList>
            <person name="Angst P."/>
        </authorList>
    </citation>
    <scope>NUCLEOTIDE SEQUENCE</scope>
    <source>
        <strain evidence="1">PB745_01</strain>
        <tissue evidence="1">Gill</tissue>
    </source>
</reference>
<dbReference type="GO" id="GO:0006888">
    <property type="term" value="P:endoplasmic reticulum to Golgi vesicle-mediated transport"/>
    <property type="evidence" value="ECO:0007669"/>
    <property type="project" value="TreeGrafter"/>
</dbReference>
<dbReference type="PANTHER" id="PTHR34009">
    <property type="entry name" value="PROTEIN STAR"/>
    <property type="match status" value="1"/>
</dbReference>
<keyword evidence="2" id="KW-1185">Reference proteome</keyword>
<dbReference type="PANTHER" id="PTHR34009:SF2">
    <property type="entry name" value="PROTEIN STAR"/>
    <property type="match status" value="1"/>
</dbReference>
<dbReference type="GO" id="GO:0031902">
    <property type="term" value="C:late endosome membrane"/>
    <property type="evidence" value="ECO:0007669"/>
    <property type="project" value="TreeGrafter"/>
</dbReference>
<organism evidence="1 2">
    <name type="scientific">Petrolisthes cinctipes</name>
    <name type="common">Flat porcelain crab</name>
    <dbReference type="NCBI Taxonomy" id="88211"/>
    <lineage>
        <taxon>Eukaryota</taxon>
        <taxon>Metazoa</taxon>
        <taxon>Ecdysozoa</taxon>
        <taxon>Arthropoda</taxon>
        <taxon>Crustacea</taxon>
        <taxon>Multicrustacea</taxon>
        <taxon>Malacostraca</taxon>
        <taxon>Eumalacostraca</taxon>
        <taxon>Eucarida</taxon>
        <taxon>Decapoda</taxon>
        <taxon>Pleocyemata</taxon>
        <taxon>Anomura</taxon>
        <taxon>Galatheoidea</taxon>
        <taxon>Porcellanidae</taxon>
        <taxon>Petrolisthes</taxon>
    </lineage>
</organism>
<name>A0AAE1GC73_PETCI</name>
<proteinExistence type="predicted"/>
<evidence type="ECO:0000313" key="2">
    <source>
        <dbReference type="Proteomes" id="UP001286313"/>
    </source>
</evidence>
<dbReference type="SUPFAM" id="SSF53335">
    <property type="entry name" value="S-adenosyl-L-methionine-dependent methyltransferases"/>
    <property type="match status" value="1"/>
</dbReference>
<dbReference type="GO" id="GO:0005886">
    <property type="term" value="C:plasma membrane"/>
    <property type="evidence" value="ECO:0007669"/>
    <property type="project" value="TreeGrafter"/>
</dbReference>
<sequence length="178" mass="19753">MSVDKANVNRWVSVSLLTLLAVFALLLLLQFAATLFGPSKSACTKQVCLVKFLEGPPAFNNEVVAAYMRDNYFLPQAASEYRLSGHDGSSPTFNAVVEFTREYFKNKRGGVFVDLGAGDGEYRSLTLHLEKSLGWSGLLVEPNPKLYRRLLKKGRKAQLTKACVSPFTYPSKVIYTCT</sequence>
<dbReference type="EMBL" id="JAWQEG010000426">
    <property type="protein sequence ID" value="KAK3890398.1"/>
    <property type="molecule type" value="Genomic_DNA"/>
</dbReference>
<accession>A0AAE1GC73</accession>
<dbReference type="InterPro" id="IPR029063">
    <property type="entry name" value="SAM-dependent_MTases_sf"/>
</dbReference>
<comment type="caution">
    <text evidence="1">The sequence shown here is derived from an EMBL/GenBank/DDBJ whole genome shotgun (WGS) entry which is preliminary data.</text>
</comment>